<dbReference type="InterPro" id="IPR013087">
    <property type="entry name" value="Znf_C2H2_type"/>
</dbReference>
<evidence type="ECO:0000313" key="14">
    <source>
        <dbReference type="Proteomes" id="UP001385951"/>
    </source>
</evidence>
<dbReference type="FunFam" id="3.30.160.60:FF:000325">
    <property type="entry name" value="ZFP90 zinc finger protein"/>
    <property type="match status" value="1"/>
</dbReference>
<evidence type="ECO:0000256" key="4">
    <source>
        <dbReference type="ARBA" id="ARBA00022771"/>
    </source>
</evidence>
<dbReference type="PANTHER" id="PTHR45718">
    <property type="entry name" value="TRANSCRIPTIONAL ACTIVATOR CUBITUS INTERRUPTUS"/>
    <property type="match status" value="1"/>
</dbReference>
<protein>
    <recommendedName>
        <fullName evidence="12">C2H2-type domain-containing protein</fullName>
    </recommendedName>
</protein>
<dbReference type="GO" id="GO:0008270">
    <property type="term" value="F:zinc ion binding"/>
    <property type="evidence" value="ECO:0007669"/>
    <property type="project" value="UniProtKB-KW"/>
</dbReference>
<evidence type="ECO:0000256" key="2">
    <source>
        <dbReference type="ARBA" id="ARBA00022723"/>
    </source>
</evidence>
<keyword evidence="6" id="KW-0805">Transcription regulation</keyword>
<dbReference type="PANTHER" id="PTHR45718:SF4">
    <property type="entry name" value="TRANSCRIPTIONAL ACTIVATOR CUBITUS INTERRUPTUS"/>
    <property type="match status" value="1"/>
</dbReference>
<reference evidence="13 14" key="1">
    <citation type="submission" date="2022-09" db="EMBL/GenBank/DDBJ databases">
        <authorList>
            <person name="Palmer J.M."/>
        </authorList>
    </citation>
    <scope>NUCLEOTIDE SEQUENCE [LARGE SCALE GENOMIC DNA]</scope>
    <source>
        <strain evidence="13 14">DSM 7382</strain>
    </source>
</reference>
<feature type="domain" description="C2H2-type" evidence="12">
    <location>
        <begin position="531"/>
        <end position="558"/>
    </location>
</feature>
<proteinExistence type="predicted"/>
<dbReference type="SMART" id="SM00355">
    <property type="entry name" value="ZnF_C2H2"/>
    <property type="match status" value="7"/>
</dbReference>
<gene>
    <name evidence="13" type="ORF">QCA50_010657</name>
</gene>
<feature type="region of interest" description="Disordered" evidence="11">
    <location>
        <begin position="582"/>
        <end position="601"/>
    </location>
</feature>
<comment type="subcellular location">
    <subcellularLocation>
        <location evidence="1">Nucleus</location>
    </subcellularLocation>
</comment>
<name>A0AAW0G908_9APHY</name>
<sequence length="601" mass="65239">MDKIPSSLFPPPRAYLVYQEPAQRGYRLATTTSRAPFYPPETEEHHNTPPDIPTGGERSHLFGQAQKNSGDDCCCTMTPAALPIHPPDCEECVQGCEDPSCIVELTPQCTDQCVVVCDDTHHSAGSCIDDASGGFMCPDATDCSIMDDLFCCAEYHPSHADGKSSLVDPHGHNALWDPAFDHLLHHVNNAYQASPVDYYGHTSNSNTQHQGLHTHLDSFPSASMPSPTYNIASSSLADALNPVHVSPPSNALKCMWGNCSAVFNNMAELVGHVNLQHLRLPGSGPVTSQDNSASNSIQGMDFSCLWADCQQYPDVSAIPGSSTSNPVDSALGVLANHLLHDHLGLSSPLQPQPQQTNVTKSVSPSTTWTPEPMSLVSPPESAKSSTLSPSGPPTPAPEHDCSSPSHVCRWIGCGQSFMTCDELTTHITATHVGGGKNHYDCYWEGCSRHGDSGFASKQKICRHLQSHTGHRPFQCGLCKQHFSEAATLAQHMRRHTQERPYICDYPGCGKSFAITGALTIHKRTHNGHKPFKCTYCERAFAESSNLSKHLRTHTGARPYSCTHPGCAKTFARPDQLARHMSVHRKKNVDVPDQTKISQVAG</sequence>
<dbReference type="Proteomes" id="UP001385951">
    <property type="component" value="Unassembled WGS sequence"/>
</dbReference>
<dbReference type="InterPro" id="IPR043359">
    <property type="entry name" value="GLI-like"/>
</dbReference>
<evidence type="ECO:0000256" key="6">
    <source>
        <dbReference type="ARBA" id="ARBA00023015"/>
    </source>
</evidence>
<keyword evidence="8" id="KW-0804">Transcription</keyword>
<dbReference type="FunFam" id="3.30.160.60:FF:000125">
    <property type="entry name" value="Putative zinc finger protein 143"/>
    <property type="match status" value="1"/>
</dbReference>
<evidence type="ECO:0000256" key="10">
    <source>
        <dbReference type="PROSITE-ProRule" id="PRU00042"/>
    </source>
</evidence>
<dbReference type="Pfam" id="PF00096">
    <property type="entry name" value="zf-C2H2"/>
    <property type="match status" value="4"/>
</dbReference>
<dbReference type="PROSITE" id="PS00028">
    <property type="entry name" value="ZINC_FINGER_C2H2_1"/>
    <property type="match status" value="6"/>
</dbReference>
<keyword evidence="4 10" id="KW-0863">Zinc-finger</keyword>
<dbReference type="GO" id="GO:0000978">
    <property type="term" value="F:RNA polymerase II cis-regulatory region sequence-specific DNA binding"/>
    <property type="evidence" value="ECO:0007669"/>
    <property type="project" value="UniProtKB-ARBA"/>
</dbReference>
<evidence type="ECO:0000256" key="9">
    <source>
        <dbReference type="ARBA" id="ARBA00023242"/>
    </source>
</evidence>
<evidence type="ECO:0000256" key="1">
    <source>
        <dbReference type="ARBA" id="ARBA00004123"/>
    </source>
</evidence>
<feature type="domain" description="C2H2-type" evidence="12">
    <location>
        <begin position="501"/>
        <end position="530"/>
    </location>
</feature>
<feature type="region of interest" description="Disordered" evidence="11">
    <location>
        <begin position="34"/>
        <end position="61"/>
    </location>
</feature>
<keyword evidence="14" id="KW-1185">Reference proteome</keyword>
<feature type="region of interest" description="Disordered" evidence="11">
    <location>
        <begin position="344"/>
        <end position="399"/>
    </location>
</feature>
<comment type="caution">
    <text evidence="13">The sequence shown here is derived from an EMBL/GenBank/DDBJ whole genome shotgun (WGS) entry which is preliminary data.</text>
</comment>
<evidence type="ECO:0000256" key="11">
    <source>
        <dbReference type="SAM" id="MobiDB-lite"/>
    </source>
</evidence>
<accession>A0AAW0G908</accession>
<keyword evidence="3" id="KW-0677">Repeat</keyword>
<feature type="compositionally biased region" description="Low complexity" evidence="11">
    <location>
        <begin position="345"/>
        <end position="355"/>
    </location>
</feature>
<keyword evidence="7" id="KW-0238">DNA-binding</keyword>
<dbReference type="SUPFAM" id="SSF57667">
    <property type="entry name" value="beta-beta-alpha zinc fingers"/>
    <property type="match status" value="5"/>
</dbReference>
<keyword evidence="5" id="KW-0862">Zinc</keyword>
<feature type="domain" description="C2H2-type" evidence="12">
    <location>
        <begin position="559"/>
        <end position="588"/>
    </location>
</feature>
<evidence type="ECO:0000256" key="7">
    <source>
        <dbReference type="ARBA" id="ARBA00023125"/>
    </source>
</evidence>
<keyword evidence="9" id="KW-0539">Nucleus</keyword>
<dbReference type="InterPro" id="IPR036236">
    <property type="entry name" value="Znf_C2H2_sf"/>
</dbReference>
<evidence type="ECO:0000259" key="12">
    <source>
        <dbReference type="PROSITE" id="PS50157"/>
    </source>
</evidence>
<dbReference type="EMBL" id="JASBNA010000017">
    <property type="protein sequence ID" value="KAK7686433.1"/>
    <property type="molecule type" value="Genomic_DNA"/>
</dbReference>
<feature type="domain" description="C2H2-type" evidence="12">
    <location>
        <begin position="473"/>
        <end position="500"/>
    </location>
</feature>
<evidence type="ECO:0000256" key="3">
    <source>
        <dbReference type="ARBA" id="ARBA00022737"/>
    </source>
</evidence>
<evidence type="ECO:0000313" key="13">
    <source>
        <dbReference type="EMBL" id="KAK7686433.1"/>
    </source>
</evidence>
<organism evidence="13 14">
    <name type="scientific">Cerrena zonata</name>
    <dbReference type="NCBI Taxonomy" id="2478898"/>
    <lineage>
        <taxon>Eukaryota</taxon>
        <taxon>Fungi</taxon>
        <taxon>Dikarya</taxon>
        <taxon>Basidiomycota</taxon>
        <taxon>Agaricomycotina</taxon>
        <taxon>Agaricomycetes</taxon>
        <taxon>Polyporales</taxon>
        <taxon>Cerrenaceae</taxon>
        <taxon>Cerrena</taxon>
    </lineage>
</organism>
<dbReference type="PROSITE" id="PS50157">
    <property type="entry name" value="ZINC_FINGER_C2H2_2"/>
    <property type="match status" value="5"/>
</dbReference>
<dbReference type="FunFam" id="3.30.160.60:FF:000032">
    <property type="entry name" value="Krueppel-like factor 4"/>
    <property type="match status" value="1"/>
</dbReference>
<dbReference type="Gene3D" id="3.30.160.60">
    <property type="entry name" value="Classic Zinc Finger"/>
    <property type="match status" value="7"/>
</dbReference>
<evidence type="ECO:0000256" key="5">
    <source>
        <dbReference type="ARBA" id="ARBA00022833"/>
    </source>
</evidence>
<dbReference type="GO" id="GO:0007224">
    <property type="term" value="P:smoothened signaling pathway"/>
    <property type="evidence" value="ECO:0007669"/>
    <property type="project" value="TreeGrafter"/>
</dbReference>
<feature type="compositionally biased region" description="Polar residues" evidence="11">
    <location>
        <begin position="356"/>
        <end position="369"/>
    </location>
</feature>
<keyword evidence="2" id="KW-0479">Metal-binding</keyword>
<dbReference type="GO" id="GO:0005634">
    <property type="term" value="C:nucleus"/>
    <property type="evidence" value="ECO:0007669"/>
    <property type="project" value="UniProtKB-SubCell"/>
</dbReference>
<feature type="domain" description="C2H2-type" evidence="12">
    <location>
        <begin position="406"/>
        <end position="436"/>
    </location>
</feature>
<evidence type="ECO:0000256" key="8">
    <source>
        <dbReference type="ARBA" id="ARBA00023163"/>
    </source>
</evidence>
<dbReference type="GO" id="GO:0000981">
    <property type="term" value="F:DNA-binding transcription factor activity, RNA polymerase II-specific"/>
    <property type="evidence" value="ECO:0007669"/>
    <property type="project" value="TreeGrafter"/>
</dbReference>
<dbReference type="AlphaFoldDB" id="A0AAW0G908"/>